<dbReference type="PROSITE" id="PS51257">
    <property type="entry name" value="PROKAR_LIPOPROTEIN"/>
    <property type="match status" value="1"/>
</dbReference>
<name>A0A1H4ZSG6_TSUTY</name>
<dbReference type="AlphaFoldDB" id="A0A1H4ZSG6"/>
<dbReference type="OrthoDB" id="4774295at2"/>
<keyword evidence="3" id="KW-1185">Reference proteome</keyword>
<dbReference type="KEGG" id="tsm:ASU32_19810"/>
<proteinExistence type="predicted"/>
<reference evidence="3" key="1">
    <citation type="submission" date="2016-10" db="EMBL/GenBank/DDBJ databases">
        <authorList>
            <person name="Varghese N."/>
            <person name="Submissions S."/>
        </authorList>
    </citation>
    <scope>NUCLEOTIDE SEQUENCE [LARGE SCALE GENOMIC DNA]</scope>
    <source>
        <strain evidence="3">DSM 44234</strain>
    </source>
</reference>
<protein>
    <recommendedName>
        <fullName evidence="4">Lipoprotein</fullName>
    </recommendedName>
</protein>
<dbReference type="RefSeq" id="WP_068741538.1">
    <property type="nucleotide sequence ID" value="NZ_CBDRGN010000006.1"/>
</dbReference>
<evidence type="ECO:0000256" key="1">
    <source>
        <dbReference type="SAM" id="SignalP"/>
    </source>
</evidence>
<evidence type="ECO:0008006" key="4">
    <source>
        <dbReference type="Google" id="ProtNLM"/>
    </source>
</evidence>
<dbReference type="EMBL" id="FNSA01000003">
    <property type="protein sequence ID" value="SED33059.1"/>
    <property type="molecule type" value="Genomic_DNA"/>
</dbReference>
<feature type="chain" id="PRO_5039163599" description="Lipoprotein" evidence="1">
    <location>
        <begin position="29"/>
        <end position="183"/>
    </location>
</feature>
<organism evidence="2 3">
    <name type="scientific">Tsukamurella tyrosinosolvens</name>
    <dbReference type="NCBI Taxonomy" id="57704"/>
    <lineage>
        <taxon>Bacteria</taxon>
        <taxon>Bacillati</taxon>
        <taxon>Actinomycetota</taxon>
        <taxon>Actinomycetes</taxon>
        <taxon>Mycobacteriales</taxon>
        <taxon>Tsukamurellaceae</taxon>
        <taxon>Tsukamurella</taxon>
    </lineage>
</organism>
<evidence type="ECO:0000313" key="2">
    <source>
        <dbReference type="EMBL" id="SED33059.1"/>
    </source>
</evidence>
<evidence type="ECO:0000313" key="3">
    <source>
        <dbReference type="Proteomes" id="UP000182241"/>
    </source>
</evidence>
<keyword evidence="1" id="KW-0732">Signal</keyword>
<feature type="signal peptide" evidence="1">
    <location>
        <begin position="1"/>
        <end position="28"/>
    </location>
</feature>
<accession>A0A1H4ZSG6</accession>
<dbReference type="GeneID" id="300997077"/>
<dbReference type="Proteomes" id="UP000182241">
    <property type="component" value="Unassembled WGS sequence"/>
</dbReference>
<sequence length="183" mass="18682">MTARTTIHPFRRRAGAALAVGASLLALAGCGSVAGTGSADPQDVAAYQSTIASSRAAAAAAAGKSACASWQSGYDTRIVASRATVNFTKDPKWTWDGITGLLNAEFAAITTEAGRLPGIIATENLAPTIKTAITDYKTKLDAYADGLRADQAARGSGDNTWVKSNPAFSALGDSASAVRRVCA</sequence>
<gene>
    <name evidence="2" type="ORF">SAMN04489793_4664</name>
</gene>